<proteinExistence type="inferred from homology"/>
<dbReference type="AlphaFoldDB" id="A0A2N0VKA9"/>
<dbReference type="Gene3D" id="3.40.50.300">
    <property type="entry name" value="P-loop containing nucleotide triphosphate hydrolases"/>
    <property type="match status" value="2"/>
</dbReference>
<feature type="compositionally biased region" description="Basic and acidic residues" evidence="8">
    <location>
        <begin position="383"/>
        <end position="419"/>
    </location>
</feature>
<dbReference type="InterPro" id="IPR014014">
    <property type="entry name" value="RNA_helicase_DEAD_Q_motif"/>
</dbReference>
<name>A0A2N0VKA9_9BACT</name>
<dbReference type="InterPro" id="IPR044742">
    <property type="entry name" value="DEAD/DEAH_RhlB"/>
</dbReference>
<dbReference type="InterPro" id="IPR014001">
    <property type="entry name" value="Helicase_ATP-bd"/>
</dbReference>
<gene>
    <name evidence="12" type="ORF">CWD77_03955</name>
</gene>
<dbReference type="GO" id="GO:0005524">
    <property type="term" value="F:ATP binding"/>
    <property type="evidence" value="ECO:0007669"/>
    <property type="project" value="UniProtKB-KW"/>
</dbReference>
<dbReference type="EMBL" id="PISP01000001">
    <property type="protein sequence ID" value="PKD44625.1"/>
    <property type="molecule type" value="Genomic_DNA"/>
</dbReference>
<evidence type="ECO:0000313" key="12">
    <source>
        <dbReference type="EMBL" id="PKD44625.1"/>
    </source>
</evidence>
<dbReference type="InterPro" id="IPR000629">
    <property type="entry name" value="RNA-helicase_DEAD-box_CS"/>
</dbReference>
<dbReference type="InterPro" id="IPR050079">
    <property type="entry name" value="DEAD_box_RNA_helicase"/>
</dbReference>
<evidence type="ECO:0000259" key="10">
    <source>
        <dbReference type="PROSITE" id="PS51194"/>
    </source>
</evidence>
<feature type="domain" description="DEAD-box RNA helicase Q" evidence="11">
    <location>
        <begin position="1"/>
        <end position="29"/>
    </location>
</feature>
<evidence type="ECO:0000313" key="13">
    <source>
        <dbReference type="Proteomes" id="UP000233398"/>
    </source>
</evidence>
<comment type="similarity">
    <text evidence="5 7">Belongs to the DEAD box helicase family.</text>
</comment>
<dbReference type="SMART" id="SM00490">
    <property type="entry name" value="HELICc"/>
    <property type="match status" value="1"/>
</dbReference>
<sequence>MKFTDLNLSDSLLAGLRDVQFTDTTPVQEKAIPIVTSGRDLIATAQTGTGKTGAFVIPIMDQILKNNEKRDGVKALILSPTRELAKQIDEEIFAIGYHTGLTSATVIGGSDFAQQVNAIKAGVDIIVATPGRLMDQNKVINIDFSNVEYFILDEADRMLDMGFLPDIRKIISWLPKERQTLLFSATMPNEIKNLAGSIMNNPDSVEIERSKPSKQVEQRAYTLLSDQKIPLVKKIFKNIKWDSCIIFTSTKKGTDELHRLLRDEGIKAESIHGDRSQDERNRALNAFKNGQVPVIVATDVLARGIDIKEVSIIMNYDVPNNTDDYIHRIGRTGRYDKSGIAITFVTRRDSKKFRDIERIKGNTIKHIELPKNFGDSSDFSWDDDFKGGKKDQSKGKKSQTKEKSQDSRDKSQKSDDSKKQRPGSRSGNDEKKGSDKQDQAKSQTGSDKETDKKQSKDSSAKDQSDKRQKSESKSSPKQKPKQEKKKEQPKKADKEKQEQAAKPEKVEDLKNVTLPPVVEKAVDRNKRARKPSKGIWGIIKSYIPKIK</sequence>
<evidence type="ECO:0000256" key="2">
    <source>
        <dbReference type="ARBA" id="ARBA00022801"/>
    </source>
</evidence>
<dbReference type="GO" id="GO:0003676">
    <property type="term" value="F:nucleic acid binding"/>
    <property type="evidence" value="ECO:0007669"/>
    <property type="project" value="InterPro"/>
</dbReference>
<dbReference type="RefSeq" id="WP_101071916.1">
    <property type="nucleotide sequence ID" value="NZ_PISP01000001.1"/>
</dbReference>
<dbReference type="GO" id="GO:0003724">
    <property type="term" value="F:RNA helicase activity"/>
    <property type="evidence" value="ECO:0007669"/>
    <property type="project" value="InterPro"/>
</dbReference>
<dbReference type="Pfam" id="PF00270">
    <property type="entry name" value="DEAD"/>
    <property type="match status" value="1"/>
</dbReference>
<dbReference type="PROSITE" id="PS51195">
    <property type="entry name" value="Q_MOTIF"/>
    <property type="match status" value="1"/>
</dbReference>
<evidence type="ECO:0000259" key="11">
    <source>
        <dbReference type="PROSITE" id="PS51195"/>
    </source>
</evidence>
<dbReference type="Proteomes" id="UP000233398">
    <property type="component" value="Unassembled WGS sequence"/>
</dbReference>
<dbReference type="PROSITE" id="PS51194">
    <property type="entry name" value="HELICASE_CTER"/>
    <property type="match status" value="1"/>
</dbReference>
<dbReference type="InterPro" id="IPR011545">
    <property type="entry name" value="DEAD/DEAH_box_helicase_dom"/>
</dbReference>
<organism evidence="12 13">
    <name type="scientific">Rhodohalobacter barkolensis</name>
    <dbReference type="NCBI Taxonomy" id="2053187"/>
    <lineage>
        <taxon>Bacteria</taxon>
        <taxon>Pseudomonadati</taxon>
        <taxon>Balneolota</taxon>
        <taxon>Balneolia</taxon>
        <taxon>Balneolales</taxon>
        <taxon>Balneolaceae</taxon>
        <taxon>Rhodohalobacter</taxon>
    </lineage>
</organism>
<dbReference type="PANTHER" id="PTHR47959">
    <property type="entry name" value="ATP-DEPENDENT RNA HELICASE RHLE-RELATED"/>
    <property type="match status" value="1"/>
</dbReference>
<dbReference type="PROSITE" id="PS00039">
    <property type="entry name" value="DEAD_ATP_HELICASE"/>
    <property type="match status" value="1"/>
</dbReference>
<reference evidence="12 13" key="1">
    <citation type="submission" date="2017-11" db="EMBL/GenBank/DDBJ databases">
        <title>Rhodohalobacter 15182 sp. nov., isolated from a salt lake.</title>
        <authorList>
            <person name="Han S."/>
        </authorList>
    </citation>
    <scope>NUCLEOTIDE SEQUENCE [LARGE SCALE GENOMIC DNA]</scope>
    <source>
        <strain evidence="12 13">15182</strain>
    </source>
</reference>
<feature type="domain" description="Helicase ATP-binding" evidence="9">
    <location>
        <begin position="32"/>
        <end position="205"/>
    </location>
</feature>
<accession>A0A2N0VKA9</accession>
<dbReference type="PANTHER" id="PTHR47959:SF13">
    <property type="entry name" value="ATP-DEPENDENT RNA HELICASE RHLE"/>
    <property type="match status" value="1"/>
</dbReference>
<dbReference type="GO" id="GO:0005829">
    <property type="term" value="C:cytosol"/>
    <property type="evidence" value="ECO:0007669"/>
    <property type="project" value="TreeGrafter"/>
</dbReference>
<dbReference type="InterPro" id="IPR027417">
    <property type="entry name" value="P-loop_NTPase"/>
</dbReference>
<feature type="short sequence motif" description="Q motif" evidence="6">
    <location>
        <begin position="1"/>
        <end position="29"/>
    </location>
</feature>
<evidence type="ECO:0000256" key="5">
    <source>
        <dbReference type="ARBA" id="ARBA00038437"/>
    </source>
</evidence>
<dbReference type="SUPFAM" id="SSF52540">
    <property type="entry name" value="P-loop containing nucleoside triphosphate hydrolases"/>
    <property type="match status" value="1"/>
</dbReference>
<protein>
    <submittedName>
        <fullName evidence="12">ATP-dependent helicase</fullName>
    </submittedName>
</protein>
<dbReference type="CDD" id="cd18787">
    <property type="entry name" value="SF2_C_DEAD"/>
    <property type="match status" value="1"/>
</dbReference>
<evidence type="ECO:0000256" key="6">
    <source>
        <dbReference type="PROSITE-ProRule" id="PRU00552"/>
    </source>
</evidence>
<keyword evidence="2 7" id="KW-0378">Hydrolase</keyword>
<evidence type="ECO:0000256" key="8">
    <source>
        <dbReference type="SAM" id="MobiDB-lite"/>
    </source>
</evidence>
<evidence type="ECO:0000256" key="4">
    <source>
        <dbReference type="ARBA" id="ARBA00022840"/>
    </source>
</evidence>
<keyword evidence="1 7" id="KW-0547">Nucleotide-binding</keyword>
<dbReference type="PROSITE" id="PS51192">
    <property type="entry name" value="HELICASE_ATP_BIND_1"/>
    <property type="match status" value="1"/>
</dbReference>
<dbReference type="OrthoDB" id="9762011at2"/>
<keyword evidence="13" id="KW-1185">Reference proteome</keyword>
<comment type="caution">
    <text evidence="12">The sequence shown here is derived from an EMBL/GenBank/DDBJ whole genome shotgun (WGS) entry which is preliminary data.</text>
</comment>
<feature type="domain" description="Helicase C-terminal" evidence="10">
    <location>
        <begin position="231"/>
        <end position="377"/>
    </location>
</feature>
<dbReference type="CDD" id="cd00268">
    <property type="entry name" value="DEADc"/>
    <property type="match status" value="1"/>
</dbReference>
<keyword evidence="3 7" id="KW-0347">Helicase</keyword>
<feature type="compositionally biased region" description="Basic and acidic residues" evidence="8">
    <location>
        <begin position="446"/>
        <end position="510"/>
    </location>
</feature>
<evidence type="ECO:0000256" key="7">
    <source>
        <dbReference type="RuleBase" id="RU000492"/>
    </source>
</evidence>
<feature type="compositionally biased region" description="Basic and acidic residues" evidence="8">
    <location>
        <begin position="427"/>
        <end position="439"/>
    </location>
</feature>
<dbReference type="GO" id="GO:0016787">
    <property type="term" value="F:hydrolase activity"/>
    <property type="evidence" value="ECO:0007669"/>
    <property type="project" value="UniProtKB-KW"/>
</dbReference>
<feature type="region of interest" description="Disordered" evidence="8">
    <location>
        <begin position="369"/>
        <end position="512"/>
    </location>
</feature>
<evidence type="ECO:0000256" key="3">
    <source>
        <dbReference type="ARBA" id="ARBA00022806"/>
    </source>
</evidence>
<keyword evidence="4 7" id="KW-0067">ATP-binding</keyword>
<dbReference type="Pfam" id="PF00271">
    <property type="entry name" value="Helicase_C"/>
    <property type="match status" value="1"/>
</dbReference>
<dbReference type="InterPro" id="IPR001650">
    <property type="entry name" value="Helicase_C-like"/>
</dbReference>
<evidence type="ECO:0000256" key="1">
    <source>
        <dbReference type="ARBA" id="ARBA00022741"/>
    </source>
</evidence>
<dbReference type="SMART" id="SM00487">
    <property type="entry name" value="DEXDc"/>
    <property type="match status" value="1"/>
</dbReference>
<evidence type="ECO:0000259" key="9">
    <source>
        <dbReference type="PROSITE" id="PS51192"/>
    </source>
</evidence>